<dbReference type="AlphaFoldDB" id="A0A166H2U1"/>
<organism evidence="2">
    <name type="scientific">uncultured bacterium 5G4</name>
    <dbReference type="NCBI Taxonomy" id="1701326"/>
    <lineage>
        <taxon>Bacteria</taxon>
        <taxon>environmental samples</taxon>
    </lineage>
</organism>
<feature type="transmembrane region" description="Helical" evidence="1">
    <location>
        <begin position="20"/>
        <end position="40"/>
    </location>
</feature>
<evidence type="ECO:0000313" key="2">
    <source>
        <dbReference type="EMBL" id="ANA08041.1"/>
    </source>
</evidence>
<keyword evidence="1" id="KW-0812">Transmembrane</keyword>
<protein>
    <submittedName>
        <fullName evidence="2">Uncharacterized protein</fullName>
    </submittedName>
</protein>
<sequence>MDYGTTFQQAPTATYFVETMTMFLLSLRVFAISLATNEFARFSV</sequence>
<proteinExistence type="predicted"/>
<name>A0A166H2U1_9BACT</name>
<keyword evidence="1" id="KW-1133">Transmembrane helix</keyword>
<reference evidence="2" key="1">
    <citation type="submission" date="2015-07" db="EMBL/GenBank/DDBJ databases">
        <title>Exploring the genomic information of specific uncultured soil bacteria through a new metagenomic library-based strategy.</title>
        <authorList>
            <person name="Liu Y."/>
            <person name="Zhang R."/>
        </authorList>
    </citation>
    <scope>NUCLEOTIDE SEQUENCE</scope>
</reference>
<evidence type="ECO:0000256" key="1">
    <source>
        <dbReference type="SAM" id="Phobius"/>
    </source>
</evidence>
<gene>
    <name evidence="2" type="ORF">5G4_012</name>
</gene>
<dbReference type="EMBL" id="KT342856">
    <property type="protein sequence ID" value="ANA08041.1"/>
    <property type="molecule type" value="Genomic_DNA"/>
</dbReference>
<keyword evidence="1" id="KW-0472">Membrane</keyword>
<accession>A0A166H2U1</accession>